<dbReference type="OrthoDB" id="27543at2759"/>
<accession>A0A034W2X8</accession>
<reference evidence="4" key="1">
    <citation type="journal article" date="2014" name="BMC Genomics">
        <title>Characterizing the developmental transcriptome of the oriental fruit fly, Bactrocera dorsalis (Diptera: Tephritidae) through comparative genomic analysis with Drosophila melanogaster utilizing modENCODE datasets.</title>
        <authorList>
            <person name="Geib S.M."/>
            <person name="Calla B."/>
            <person name="Hall B."/>
            <person name="Hou S."/>
            <person name="Manoukis N.C."/>
        </authorList>
    </citation>
    <scope>NUCLEOTIDE SEQUENCE</scope>
    <source>
        <strain evidence="4">Punador</strain>
    </source>
</reference>
<dbReference type="InterPro" id="IPR025602">
    <property type="entry name" value="BCP1_family"/>
</dbReference>
<gene>
    <name evidence="4" type="primary">BCCIP</name>
</gene>
<dbReference type="PANTHER" id="PTHR13261">
    <property type="entry name" value="BRCA2 AND CDKN1A INTERACTING PROTEIN"/>
    <property type="match status" value="1"/>
</dbReference>
<evidence type="ECO:0000256" key="2">
    <source>
        <dbReference type="PIRNR" id="PIRNR028983"/>
    </source>
</evidence>
<dbReference type="GO" id="GO:0005634">
    <property type="term" value="C:nucleus"/>
    <property type="evidence" value="ECO:0007669"/>
    <property type="project" value="TreeGrafter"/>
</dbReference>
<name>A0A034W2X8_BACDO</name>
<feature type="region of interest" description="Disordered" evidence="3">
    <location>
        <begin position="1"/>
        <end position="39"/>
    </location>
</feature>
<evidence type="ECO:0000256" key="3">
    <source>
        <dbReference type="SAM" id="MobiDB-lite"/>
    </source>
</evidence>
<comment type="similarity">
    <text evidence="1 2">Belongs to the BCP1 family.</text>
</comment>
<feature type="compositionally biased region" description="Acidic residues" evidence="3">
    <location>
        <begin position="12"/>
        <end position="33"/>
    </location>
</feature>
<dbReference type="PANTHER" id="PTHR13261:SF0">
    <property type="entry name" value="BRCA2 AND CDKN1A-INTERACTING PROTEIN"/>
    <property type="match status" value="1"/>
</dbReference>
<evidence type="ECO:0000256" key="1">
    <source>
        <dbReference type="ARBA" id="ARBA00006781"/>
    </source>
</evidence>
<sequence>MSANKKKNLNSMEEDPTADDSDSSSEDDDDDEPHPDAYTGNEEVEIDFEGRAPTDPDCHGISQLLQRVFLRAPVNTMQMADMIIAQNYVGSVICQCEPDGAESDMDDDMVEEGTIFGITTVINMTAKKDIACIEQLRGYIIQRAEKNAPDSVLTHLRDVLGNEGRPVGFLINERFINIPAQISVPLLENLHKEVLTAKQKGMQFNFSYFIMIVKFYRKEARKGKPAEDTYTNAEEEIICSKAVNSFEYSVADECDVGMSGDWLEGDATLTPYRKIILLDAKDLPHLIDDIRNYISGV</sequence>
<dbReference type="PIRSF" id="PIRSF028983">
    <property type="entry name" value="BCP1"/>
    <property type="match status" value="1"/>
</dbReference>
<evidence type="ECO:0000313" key="4">
    <source>
        <dbReference type="EMBL" id="JAC48470.1"/>
    </source>
</evidence>
<dbReference type="EMBL" id="GAKP01010481">
    <property type="protein sequence ID" value="JAC48471.1"/>
    <property type="molecule type" value="Transcribed_RNA"/>
</dbReference>
<dbReference type="EMBL" id="GAKP01010482">
    <property type="protein sequence ID" value="JAC48470.1"/>
    <property type="molecule type" value="Transcribed_RNA"/>
</dbReference>
<organism evidence="4">
    <name type="scientific">Bactrocera dorsalis</name>
    <name type="common">Oriental fruit fly</name>
    <name type="synonym">Dacus dorsalis</name>
    <dbReference type="NCBI Taxonomy" id="27457"/>
    <lineage>
        <taxon>Eukaryota</taxon>
        <taxon>Metazoa</taxon>
        <taxon>Ecdysozoa</taxon>
        <taxon>Arthropoda</taxon>
        <taxon>Hexapoda</taxon>
        <taxon>Insecta</taxon>
        <taxon>Pterygota</taxon>
        <taxon>Neoptera</taxon>
        <taxon>Endopterygota</taxon>
        <taxon>Diptera</taxon>
        <taxon>Brachycera</taxon>
        <taxon>Muscomorpha</taxon>
        <taxon>Tephritoidea</taxon>
        <taxon>Tephritidae</taxon>
        <taxon>Bactrocera</taxon>
        <taxon>Bactrocera</taxon>
    </lineage>
</organism>
<protein>
    <recommendedName>
        <fullName evidence="2">Protein BCCIP homolog</fullName>
    </recommendedName>
</protein>
<dbReference type="AlphaFoldDB" id="A0A034W2X8"/>
<proteinExistence type="inferred from homology"/>
<dbReference type="Pfam" id="PF13862">
    <property type="entry name" value="BCCIP"/>
    <property type="match status" value="1"/>
</dbReference>